<feature type="transmembrane region" description="Helical" evidence="10">
    <location>
        <begin position="163"/>
        <end position="183"/>
    </location>
</feature>
<evidence type="ECO:0000256" key="10">
    <source>
        <dbReference type="SAM" id="Phobius"/>
    </source>
</evidence>
<feature type="transmembrane region" description="Helical" evidence="10">
    <location>
        <begin position="342"/>
        <end position="360"/>
    </location>
</feature>
<feature type="transmembrane region" description="Helical" evidence="10">
    <location>
        <begin position="62"/>
        <end position="83"/>
    </location>
</feature>
<keyword evidence="3" id="KW-0813">Transport</keyword>
<dbReference type="OrthoDB" id="9944568at2759"/>
<keyword evidence="6 10" id="KW-1133">Transmembrane helix</keyword>
<dbReference type="GO" id="GO:0005385">
    <property type="term" value="F:zinc ion transmembrane transporter activity"/>
    <property type="evidence" value="ECO:0007669"/>
    <property type="project" value="TreeGrafter"/>
</dbReference>
<feature type="region of interest" description="Disordered" evidence="9">
    <location>
        <begin position="11"/>
        <end position="53"/>
    </location>
</feature>
<evidence type="ECO:0000256" key="2">
    <source>
        <dbReference type="ARBA" id="ARBA00008873"/>
    </source>
</evidence>
<dbReference type="GO" id="GO:0005886">
    <property type="term" value="C:plasma membrane"/>
    <property type="evidence" value="ECO:0007669"/>
    <property type="project" value="TreeGrafter"/>
</dbReference>
<evidence type="ECO:0000313" key="13">
    <source>
        <dbReference type="EMBL" id="PXF47795.1"/>
    </source>
</evidence>
<feature type="domain" description="Cation efflux protein cytoplasmic" evidence="12">
    <location>
        <begin position="380"/>
        <end position="450"/>
    </location>
</feature>
<dbReference type="PANTHER" id="PTHR11562">
    <property type="entry name" value="CATION EFFLUX PROTEIN/ ZINC TRANSPORTER"/>
    <property type="match status" value="1"/>
</dbReference>
<evidence type="ECO:0000256" key="7">
    <source>
        <dbReference type="ARBA" id="ARBA00023065"/>
    </source>
</evidence>
<dbReference type="STRING" id="448386.A0A2V3J0E3"/>
<dbReference type="AlphaFoldDB" id="A0A2V3J0E3"/>
<feature type="transmembrane region" description="Helical" evidence="10">
    <location>
        <begin position="127"/>
        <end position="151"/>
    </location>
</feature>
<dbReference type="InterPro" id="IPR058533">
    <property type="entry name" value="Cation_efflux_TM"/>
</dbReference>
<accession>A0A2V3J0E3</accession>
<evidence type="ECO:0000256" key="9">
    <source>
        <dbReference type="SAM" id="MobiDB-lite"/>
    </source>
</evidence>
<dbReference type="Pfam" id="PF16916">
    <property type="entry name" value="ZT_dimer"/>
    <property type="match status" value="1"/>
</dbReference>
<organism evidence="13 14">
    <name type="scientific">Gracilariopsis chorda</name>
    <dbReference type="NCBI Taxonomy" id="448386"/>
    <lineage>
        <taxon>Eukaryota</taxon>
        <taxon>Rhodophyta</taxon>
        <taxon>Florideophyceae</taxon>
        <taxon>Rhodymeniophycidae</taxon>
        <taxon>Gracilariales</taxon>
        <taxon>Gracilariaceae</taxon>
        <taxon>Gracilariopsis</taxon>
    </lineage>
</organism>
<comment type="caution">
    <text evidence="13">The sequence shown here is derived from an EMBL/GenBank/DDBJ whole genome shotgun (WGS) entry which is preliminary data.</text>
</comment>
<gene>
    <name evidence="13" type="ORF">BWQ96_02477</name>
</gene>
<evidence type="ECO:0000256" key="6">
    <source>
        <dbReference type="ARBA" id="ARBA00022989"/>
    </source>
</evidence>
<proteinExistence type="inferred from homology"/>
<evidence type="ECO:0000256" key="8">
    <source>
        <dbReference type="ARBA" id="ARBA00023136"/>
    </source>
</evidence>
<comment type="subcellular location">
    <subcellularLocation>
        <location evidence="1">Membrane</location>
        <topology evidence="1">Multi-pass membrane protein</topology>
    </subcellularLocation>
</comment>
<keyword evidence="7" id="KW-0406">Ion transport</keyword>
<feature type="region of interest" description="Disordered" evidence="9">
    <location>
        <begin position="237"/>
        <end position="307"/>
    </location>
</feature>
<evidence type="ECO:0000259" key="12">
    <source>
        <dbReference type="Pfam" id="PF16916"/>
    </source>
</evidence>
<dbReference type="InterPro" id="IPR002524">
    <property type="entry name" value="Cation_efflux"/>
</dbReference>
<feature type="compositionally biased region" description="Basic and acidic residues" evidence="9">
    <location>
        <begin position="237"/>
        <end position="280"/>
    </location>
</feature>
<reference evidence="13 14" key="1">
    <citation type="journal article" date="2018" name="Mol. Biol. Evol.">
        <title>Analysis of the draft genome of the red seaweed Gracilariopsis chorda provides insights into genome size evolution in Rhodophyta.</title>
        <authorList>
            <person name="Lee J."/>
            <person name="Yang E.C."/>
            <person name="Graf L."/>
            <person name="Yang J.H."/>
            <person name="Qiu H."/>
            <person name="Zel Zion U."/>
            <person name="Chan C.X."/>
            <person name="Stephens T.G."/>
            <person name="Weber A.P.M."/>
            <person name="Boo G.H."/>
            <person name="Boo S.M."/>
            <person name="Kim K.M."/>
            <person name="Shin Y."/>
            <person name="Jung M."/>
            <person name="Lee S.J."/>
            <person name="Yim H.S."/>
            <person name="Lee J.H."/>
            <person name="Bhattacharya D."/>
            <person name="Yoon H.S."/>
        </authorList>
    </citation>
    <scope>NUCLEOTIDE SEQUENCE [LARGE SCALE GENOMIC DNA]</scope>
    <source>
        <strain evidence="13 14">SKKU-2015</strain>
        <tissue evidence="13">Whole body</tissue>
    </source>
</reference>
<keyword evidence="8 10" id="KW-0472">Membrane</keyword>
<evidence type="ECO:0000259" key="11">
    <source>
        <dbReference type="Pfam" id="PF01545"/>
    </source>
</evidence>
<dbReference type="Pfam" id="PF01545">
    <property type="entry name" value="Cation_efflux"/>
    <property type="match status" value="1"/>
</dbReference>
<dbReference type="Proteomes" id="UP000247409">
    <property type="component" value="Unassembled WGS sequence"/>
</dbReference>
<evidence type="ECO:0000256" key="1">
    <source>
        <dbReference type="ARBA" id="ARBA00004141"/>
    </source>
</evidence>
<feature type="transmembrane region" description="Helical" evidence="10">
    <location>
        <begin position="95"/>
        <end position="115"/>
    </location>
</feature>
<sequence>MPLHNHFFAYDDPSDGDDNDSAARVLSQPRTASDRHATETDSLLPRPASAPAIDTESETRTLVYACGLTTFFFIVELVGGHLARSLAIMSDAAHLLSDLAGFVISLIAVSVSRLPPNAHMSFGFARAEVLGAFVSILFIWALTMVLVVFAIERLFNPQPVHGPLMLILGIIGLLVNLVLGFVLGHGHSHDHGHSHGEHHHHDHHVRNDFIPNHVSLNETGKGIQRLNDLENGYMFTGDDHYSSESNDKDQHAHEHEYGHEHDHEHDIGNGHSDHRPNGFHKDRKGINHKSSSSQGTAHRGPVAHKEQRSANLRAAYLHVLGDALQNVGVIVAAIVMTFKPSWTFIDPLCTLLFAVIVLMTTKNLARETMTVLMEGTPGSLKLDDIHAKLLTLDGVSKVGDLHVWSITSRRPALSVHLYKENVSAGHDVVKDAQKMLAEDFGISHATIQVNCETVECCDEVMAFAEDPLKNDCVSYRPQNGKTSSV</sequence>
<keyword evidence="5" id="KW-0862">Zinc</keyword>
<dbReference type="SUPFAM" id="SSF160240">
    <property type="entry name" value="Cation efflux protein cytoplasmic domain-like"/>
    <property type="match status" value="1"/>
</dbReference>
<dbReference type="InterPro" id="IPR027470">
    <property type="entry name" value="Cation_efflux_CTD"/>
</dbReference>
<dbReference type="NCBIfam" id="TIGR01297">
    <property type="entry name" value="CDF"/>
    <property type="match status" value="1"/>
</dbReference>
<evidence type="ECO:0000256" key="5">
    <source>
        <dbReference type="ARBA" id="ARBA00022906"/>
    </source>
</evidence>
<dbReference type="InterPro" id="IPR050681">
    <property type="entry name" value="CDF/SLC30A"/>
</dbReference>
<keyword evidence="4 10" id="KW-0812">Transmembrane</keyword>
<evidence type="ECO:0000313" key="14">
    <source>
        <dbReference type="Proteomes" id="UP000247409"/>
    </source>
</evidence>
<comment type="similarity">
    <text evidence="2">Belongs to the cation diffusion facilitator (CDF) transporter (TC 2.A.4) family. SLC30A subfamily.</text>
</comment>
<dbReference type="EMBL" id="NBIV01000020">
    <property type="protein sequence ID" value="PXF47795.1"/>
    <property type="molecule type" value="Genomic_DNA"/>
</dbReference>
<dbReference type="PANTHER" id="PTHR11562:SF17">
    <property type="entry name" value="RE54080P-RELATED"/>
    <property type="match status" value="1"/>
</dbReference>
<evidence type="ECO:0000256" key="4">
    <source>
        <dbReference type="ARBA" id="ARBA00022692"/>
    </source>
</evidence>
<keyword evidence="5" id="KW-0864">Zinc transport</keyword>
<dbReference type="SUPFAM" id="SSF161111">
    <property type="entry name" value="Cation efflux protein transmembrane domain-like"/>
    <property type="match status" value="1"/>
</dbReference>
<dbReference type="InterPro" id="IPR036837">
    <property type="entry name" value="Cation_efflux_CTD_sf"/>
</dbReference>
<dbReference type="Gene3D" id="1.20.1510.10">
    <property type="entry name" value="Cation efflux protein transmembrane domain"/>
    <property type="match status" value="2"/>
</dbReference>
<evidence type="ECO:0000256" key="3">
    <source>
        <dbReference type="ARBA" id="ARBA00022448"/>
    </source>
</evidence>
<keyword evidence="14" id="KW-1185">Reference proteome</keyword>
<feature type="transmembrane region" description="Helical" evidence="10">
    <location>
        <begin position="315"/>
        <end position="336"/>
    </location>
</feature>
<protein>
    <submittedName>
        <fullName evidence="13">Zinc homeostasis factor 1</fullName>
    </submittedName>
</protein>
<dbReference type="InterPro" id="IPR027469">
    <property type="entry name" value="Cation_efflux_TMD_sf"/>
</dbReference>
<name>A0A2V3J0E3_9FLOR</name>
<feature type="domain" description="Cation efflux protein transmembrane" evidence="11">
    <location>
        <begin position="63"/>
        <end position="373"/>
    </location>
</feature>